<proteinExistence type="predicted"/>
<dbReference type="Pfam" id="PF24335">
    <property type="entry name" value="DUF7503"/>
    <property type="match status" value="1"/>
</dbReference>
<protein>
    <submittedName>
        <fullName evidence="1">Uncharacterized protein</fullName>
    </submittedName>
</protein>
<reference evidence="1 2" key="1">
    <citation type="journal article" date="2019" name="Int. J. Syst. Evol. Microbiol.">
        <title>The Global Catalogue of Microorganisms (GCM) 10K type strain sequencing project: providing services to taxonomists for standard genome sequencing and annotation.</title>
        <authorList>
            <consortium name="The Broad Institute Genomics Platform"/>
            <consortium name="The Broad Institute Genome Sequencing Center for Infectious Disease"/>
            <person name="Wu L."/>
            <person name="Ma J."/>
        </authorList>
    </citation>
    <scope>NUCLEOTIDE SEQUENCE [LARGE SCALE GENOMIC DNA]</scope>
    <source>
        <strain evidence="1 2">PSR21</strain>
    </source>
</reference>
<evidence type="ECO:0000313" key="1">
    <source>
        <dbReference type="EMBL" id="MFC7316685.1"/>
    </source>
</evidence>
<dbReference type="RefSeq" id="WP_276304052.1">
    <property type="nucleotide sequence ID" value="NZ_CP119992.1"/>
</dbReference>
<dbReference type="AlphaFoldDB" id="A0ABD6A932"/>
<dbReference type="GeneID" id="79316669"/>
<keyword evidence="2" id="KW-1185">Reference proteome</keyword>
<dbReference type="Proteomes" id="UP001596547">
    <property type="component" value="Unassembled WGS sequence"/>
</dbReference>
<comment type="caution">
    <text evidence="1">The sequence shown here is derived from an EMBL/GenBank/DDBJ whole genome shotgun (WGS) entry which is preliminary data.</text>
</comment>
<dbReference type="EMBL" id="JBHTBF010000002">
    <property type="protein sequence ID" value="MFC7316685.1"/>
    <property type="molecule type" value="Genomic_DNA"/>
</dbReference>
<name>A0ABD6A932_9EURY</name>
<gene>
    <name evidence="1" type="ORF">ACFQPE_07725</name>
</gene>
<sequence>MSEYGIKRYLAENPKKTGVLFTLLLLLTQTGSAAAAVGCTIGGP</sequence>
<accession>A0ABD6A932</accession>
<organism evidence="1 2">
    <name type="scientific">Halomarina halobia</name>
    <dbReference type="NCBI Taxonomy" id="3033386"/>
    <lineage>
        <taxon>Archaea</taxon>
        <taxon>Methanobacteriati</taxon>
        <taxon>Methanobacteriota</taxon>
        <taxon>Stenosarchaea group</taxon>
        <taxon>Halobacteria</taxon>
        <taxon>Halobacteriales</taxon>
        <taxon>Natronomonadaceae</taxon>
        <taxon>Halomarina</taxon>
    </lineage>
</organism>
<evidence type="ECO:0000313" key="2">
    <source>
        <dbReference type="Proteomes" id="UP001596547"/>
    </source>
</evidence>
<dbReference type="InterPro" id="IPR055926">
    <property type="entry name" value="DUF7503"/>
</dbReference>